<reference evidence="3 4" key="1">
    <citation type="submission" date="2023-03" db="EMBL/GenBank/DDBJ databases">
        <title>Fodinicurvata sp. CAU 1616 isolated from sea sendiment.</title>
        <authorList>
            <person name="Kim W."/>
        </authorList>
    </citation>
    <scope>NUCLEOTIDE SEQUENCE [LARGE SCALE GENOMIC DNA]</scope>
    <source>
        <strain evidence="3 4">CAU 1616</strain>
    </source>
</reference>
<dbReference type="Proteomes" id="UP001215503">
    <property type="component" value="Unassembled WGS sequence"/>
</dbReference>
<evidence type="ECO:0000313" key="4">
    <source>
        <dbReference type="Proteomes" id="UP001215503"/>
    </source>
</evidence>
<proteinExistence type="inferred from homology"/>
<feature type="domain" description="UspA" evidence="2">
    <location>
        <begin position="170"/>
        <end position="286"/>
    </location>
</feature>
<keyword evidence="4" id="KW-1185">Reference proteome</keyword>
<dbReference type="PRINTS" id="PR01438">
    <property type="entry name" value="UNVRSLSTRESS"/>
</dbReference>
<dbReference type="PANTHER" id="PTHR46268">
    <property type="entry name" value="STRESS RESPONSE PROTEIN NHAX"/>
    <property type="match status" value="1"/>
</dbReference>
<name>A0ABT5YQP2_9PROT</name>
<dbReference type="RefSeq" id="WP_275823020.1">
    <property type="nucleotide sequence ID" value="NZ_JARHUD010000006.1"/>
</dbReference>
<evidence type="ECO:0000256" key="1">
    <source>
        <dbReference type="ARBA" id="ARBA00008791"/>
    </source>
</evidence>
<dbReference type="InterPro" id="IPR006015">
    <property type="entry name" value="Universal_stress_UspA"/>
</dbReference>
<comment type="similarity">
    <text evidence="1">Belongs to the universal stress protein A family.</text>
</comment>
<dbReference type="Gene3D" id="3.40.50.12370">
    <property type="match status" value="1"/>
</dbReference>
<evidence type="ECO:0000259" key="2">
    <source>
        <dbReference type="Pfam" id="PF00582"/>
    </source>
</evidence>
<dbReference type="CDD" id="cd00293">
    <property type="entry name" value="USP-like"/>
    <property type="match status" value="1"/>
</dbReference>
<dbReference type="InterPro" id="IPR006016">
    <property type="entry name" value="UspA"/>
</dbReference>
<sequence>MSIASILALVEGDESSSAVVRAAFELAQRHDAYLEVLHVRPDPRDAIPLMGDGMTGAMVTRVMTEIREQGEVQAAEARRLFEEACQTADLPVRDVGEQEPRRGRAAWRMIEGRPEKMLVDCGLLFDLVMIARPDPEKEGSAASSLETALFEVGGPVLVVPPDYTGRIGERAVVAWNGKREAARAITAALPLLKRAKAVRVLSVAEADRSADPRAAARRLALHHIEAEAVELPEGRPAGEALLQEVSAQHADLLVMGAYGHSRLRQFVVGGVTRRLLAEAPVPVLMAH</sequence>
<dbReference type="SUPFAM" id="SSF52402">
    <property type="entry name" value="Adenine nucleotide alpha hydrolases-like"/>
    <property type="match status" value="2"/>
</dbReference>
<feature type="domain" description="UspA" evidence="2">
    <location>
        <begin position="6"/>
        <end position="71"/>
    </location>
</feature>
<accession>A0ABT5YQP2</accession>
<comment type="caution">
    <text evidence="3">The sequence shown here is derived from an EMBL/GenBank/DDBJ whole genome shotgun (WGS) entry which is preliminary data.</text>
</comment>
<dbReference type="Pfam" id="PF00582">
    <property type="entry name" value="Usp"/>
    <property type="match status" value="2"/>
</dbReference>
<dbReference type="EMBL" id="JARHUD010000006">
    <property type="protein sequence ID" value="MDF2096519.1"/>
    <property type="molecule type" value="Genomic_DNA"/>
</dbReference>
<protein>
    <submittedName>
        <fullName evidence="3">Universal stress protein</fullName>
    </submittedName>
</protein>
<gene>
    <name evidence="3" type="ORF">P2G67_11075</name>
</gene>
<dbReference type="PANTHER" id="PTHR46268:SF15">
    <property type="entry name" value="UNIVERSAL STRESS PROTEIN HP_0031"/>
    <property type="match status" value="1"/>
</dbReference>
<organism evidence="3 4">
    <name type="scientific">Aquibaculum arenosum</name>
    <dbReference type="NCBI Taxonomy" id="3032591"/>
    <lineage>
        <taxon>Bacteria</taxon>
        <taxon>Pseudomonadati</taxon>
        <taxon>Pseudomonadota</taxon>
        <taxon>Alphaproteobacteria</taxon>
        <taxon>Rhodospirillales</taxon>
        <taxon>Rhodovibrionaceae</taxon>
        <taxon>Aquibaculum</taxon>
    </lineage>
</organism>
<evidence type="ECO:0000313" key="3">
    <source>
        <dbReference type="EMBL" id="MDF2096519.1"/>
    </source>
</evidence>